<comment type="caution">
    <text evidence="1">The sequence shown here is derived from an EMBL/GenBank/DDBJ whole genome shotgun (WGS) entry which is preliminary data.</text>
</comment>
<dbReference type="AlphaFoldDB" id="X1S2S4"/>
<feature type="non-terminal residue" evidence="1">
    <location>
        <position position="1"/>
    </location>
</feature>
<protein>
    <submittedName>
        <fullName evidence="1">Uncharacterized protein</fullName>
    </submittedName>
</protein>
<evidence type="ECO:0000313" key="1">
    <source>
        <dbReference type="EMBL" id="GAI69740.1"/>
    </source>
</evidence>
<reference evidence="1" key="1">
    <citation type="journal article" date="2014" name="Front. Microbiol.">
        <title>High frequency of phylogenetically diverse reductive dehalogenase-homologous genes in deep subseafloor sedimentary metagenomes.</title>
        <authorList>
            <person name="Kawai M."/>
            <person name="Futagami T."/>
            <person name="Toyoda A."/>
            <person name="Takaki Y."/>
            <person name="Nishi S."/>
            <person name="Hori S."/>
            <person name="Arai W."/>
            <person name="Tsubouchi T."/>
            <person name="Morono Y."/>
            <person name="Uchiyama I."/>
            <person name="Ito T."/>
            <person name="Fujiyama A."/>
            <person name="Inagaki F."/>
            <person name="Takami H."/>
        </authorList>
    </citation>
    <scope>NUCLEOTIDE SEQUENCE</scope>
    <source>
        <strain evidence="1">Expedition CK06-06</strain>
    </source>
</reference>
<name>X1S2S4_9ZZZZ</name>
<accession>X1S2S4</accession>
<sequence length="198" mass="20842">VYVRFNSQLVTEEDMATAKTGSFYLTETVTIAAATASGIRTQGSIDLGAYVNVPTGQAIAIESVDFIYQVGDDYGSDGSSMLQGNGAVGVQLTDLNPGTAFLRADDHSLVASGSLNIDQSNNIVSHVTDIYPDNFGPASLSEAFMVVNDTLYLVAGPDLATSNATVSLFVTARIRCRVVKLGTKDWMAIAIQSTASDN</sequence>
<gene>
    <name evidence="1" type="ORF">S12H4_06453</name>
</gene>
<organism evidence="1">
    <name type="scientific">marine sediment metagenome</name>
    <dbReference type="NCBI Taxonomy" id="412755"/>
    <lineage>
        <taxon>unclassified sequences</taxon>
        <taxon>metagenomes</taxon>
        <taxon>ecological metagenomes</taxon>
    </lineage>
</organism>
<proteinExistence type="predicted"/>
<dbReference type="EMBL" id="BARW01002267">
    <property type="protein sequence ID" value="GAI69740.1"/>
    <property type="molecule type" value="Genomic_DNA"/>
</dbReference>